<protein>
    <submittedName>
        <fullName evidence="7">Glutathione S-transferase family protein</fullName>
    </submittedName>
</protein>
<evidence type="ECO:0000256" key="3">
    <source>
        <dbReference type="RuleBase" id="RU003494"/>
    </source>
</evidence>
<keyword evidence="2 7" id="KW-0808">Transferase</keyword>
<evidence type="ECO:0000256" key="4">
    <source>
        <dbReference type="SAM" id="Coils"/>
    </source>
</evidence>
<evidence type="ECO:0000256" key="1">
    <source>
        <dbReference type="ARBA" id="ARBA00007409"/>
    </source>
</evidence>
<keyword evidence="4" id="KW-0175">Coiled coil</keyword>
<dbReference type="Proteomes" id="UP000319523">
    <property type="component" value="Unassembled WGS sequence"/>
</dbReference>
<dbReference type="RefSeq" id="WP_141176277.1">
    <property type="nucleotide sequence ID" value="NZ_JBHUFX010000002.1"/>
</dbReference>
<dbReference type="Gene3D" id="3.40.30.10">
    <property type="entry name" value="Glutaredoxin"/>
    <property type="match status" value="1"/>
</dbReference>
<dbReference type="PANTHER" id="PTHR44051">
    <property type="entry name" value="GLUTATHIONE S-TRANSFERASE-RELATED"/>
    <property type="match status" value="1"/>
</dbReference>
<dbReference type="InterPro" id="IPR004045">
    <property type="entry name" value="Glutathione_S-Trfase_N"/>
</dbReference>
<dbReference type="SFLD" id="SFLDS00019">
    <property type="entry name" value="Glutathione_Transferase_(cytos"/>
    <property type="match status" value="1"/>
</dbReference>
<comment type="similarity">
    <text evidence="1 3">Belongs to the GST superfamily.</text>
</comment>
<dbReference type="SUPFAM" id="SSF52833">
    <property type="entry name" value="Thioredoxin-like"/>
    <property type="match status" value="1"/>
</dbReference>
<accession>A0A506V8Z2</accession>
<dbReference type="PANTHER" id="PTHR44051:SF19">
    <property type="entry name" value="DISULFIDE-BOND OXIDOREDUCTASE YFCG"/>
    <property type="match status" value="1"/>
</dbReference>
<dbReference type="InterPro" id="IPR004046">
    <property type="entry name" value="GST_C"/>
</dbReference>
<evidence type="ECO:0000259" key="5">
    <source>
        <dbReference type="PROSITE" id="PS50404"/>
    </source>
</evidence>
<dbReference type="InterPro" id="IPR040079">
    <property type="entry name" value="Glutathione_S-Trfase"/>
</dbReference>
<evidence type="ECO:0000259" key="6">
    <source>
        <dbReference type="PROSITE" id="PS50405"/>
    </source>
</evidence>
<dbReference type="PROSITE" id="PS50404">
    <property type="entry name" value="GST_NTER"/>
    <property type="match status" value="1"/>
</dbReference>
<dbReference type="GO" id="GO:0016740">
    <property type="term" value="F:transferase activity"/>
    <property type="evidence" value="ECO:0007669"/>
    <property type="project" value="UniProtKB-KW"/>
</dbReference>
<feature type="coiled-coil region" evidence="4">
    <location>
        <begin position="120"/>
        <end position="147"/>
    </location>
</feature>
<name>A0A506V8Z2_9GAMM</name>
<dbReference type="AlphaFoldDB" id="A0A506V8Z2"/>
<evidence type="ECO:0000313" key="7">
    <source>
        <dbReference type="EMBL" id="TPW41932.1"/>
    </source>
</evidence>
<dbReference type="InterPro" id="IPR036249">
    <property type="entry name" value="Thioredoxin-like_sf"/>
</dbReference>
<comment type="caution">
    <text evidence="7">The sequence shown here is derived from an EMBL/GenBank/DDBJ whole genome shotgun (WGS) entry which is preliminary data.</text>
</comment>
<dbReference type="SFLD" id="SFLDG00358">
    <property type="entry name" value="Main_(cytGST)"/>
    <property type="match status" value="1"/>
</dbReference>
<dbReference type="Gene3D" id="1.20.1050.10">
    <property type="match status" value="1"/>
</dbReference>
<feature type="domain" description="GST C-terminal" evidence="6">
    <location>
        <begin position="87"/>
        <end position="214"/>
    </location>
</feature>
<dbReference type="EMBL" id="VHQI01000006">
    <property type="protein sequence ID" value="TPW41932.1"/>
    <property type="molecule type" value="Genomic_DNA"/>
</dbReference>
<dbReference type="Pfam" id="PF02798">
    <property type="entry name" value="GST_N"/>
    <property type="match status" value="1"/>
</dbReference>
<evidence type="ECO:0000256" key="2">
    <source>
        <dbReference type="ARBA" id="ARBA00022679"/>
    </source>
</evidence>
<evidence type="ECO:0000313" key="8">
    <source>
        <dbReference type="Proteomes" id="UP000319523"/>
    </source>
</evidence>
<dbReference type="FunFam" id="3.40.30.10:FF:000039">
    <property type="entry name" value="Glutathione S-transferase domain"/>
    <property type="match status" value="1"/>
</dbReference>
<keyword evidence="8" id="KW-1185">Reference proteome</keyword>
<organism evidence="7 8">
    <name type="scientific">Mixta tenebrionis</name>
    <dbReference type="NCBI Taxonomy" id="2562439"/>
    <lineage>
        <taxon>Bacteria</taxon>
        <taxon>Pseudomonadati</taxon>
        <taxon>Pseudomonadota</taxon>
        <taxon>Gammaproteobacteria</taxon>
        <taxon>Enterobacterales</taxon>
        <taxon>Erwiniaceae</taxon>
        <taxon>Mixta</taxon>
    </lineage>
</organism>
<dbReference type="OrthoDB" id="5958450at2"/>
<sequence length="215" mass="24593">MLKVWGRKTSSNVQAVMWCIGELGLPYQRVDIGHKYGGNHTPEFLAMNPNGLVPVVRDGEGQPLFESAAIVRYLASRYGSDDFWPHEPLARAGVDIWAEWAKSSVYVAFIRPIFWPLVAQKAEERDIEAVKQAVDNLAKLLKIADDRLAQHDYLAGDRLTVADIMFGTLLYRYYTLEIARPLLPALENYYQRLTQRPAYQEHVMISWDELRVGLQ</sequence>
<dbReference type="SUPFAM" id="SSF47616">
    <property type="entry name" value="GST C-terminal domain-like"/>
    <property type="match status" value="1"/>
</dbReference>
<reference evidence="7 8" key="1">
    <citation type="submission" date="2019-06" db="EMBL/GenBank/DDBJ databases">
        <authorList>
            <person name="Yang Y."/>
        </authorList>
    </citation>
    <scope>NUCLEOTIDE SEQUENCE [LARGE SCALE GENOMIC DNA]</scope>
    <source>
        <strain evidence="7 8">BIT-26</strain>
    </source>
</reference>
<dbReference type="InterPro" id="IPR010987">
    <property type="entry name" value="Glutathione-S-Trfase_C-like"/>
</dbReference>
<dbReference type="PROSITE" id="PS50405">
    <property type="entry name" value="GST_CTER"/>
    <property type="match status" value="1"/>
</dbReference>
<dbReference type="CDD" id="cd03047">
    <property type="entry name" value="GST_N_2"/>
    <property type="match status" value="1"/>
</dbReference>
<feature type="domain" description="GST N-terminal" evidence="5">
    <location>
        <begin position="1"/>
        <end position="82"/>
    </location>
</feature>
<proteinExistence type="inferred from homology"/>
<gene>
    <name evidence="7" type="ORF">FKM52_11260</name>
</gene>
<dbReference type="InterPro" id="IPR036282">
    <property type="entry name" value="Glutathione-S-Trfase_C_sf"/>
</dbReference>
<dbReference type="SFLD" id="SFLDG01150">
    <property type="entry name" value="Main.1:_Beta-like"/>
    <property type="match status" value="1"/>
</dbReference>
<dbReference type="Pfam" id="PF00043">
    <property type="entry name" value="GST_C"/>
    <property type="match status" value="1"/>
</dbReference>